<keyword evidence="2" id="KW-1185">Reference proteome</keyword>
<gene>
    <name evidence="1" type="ORF">SAMN06265374_2260</name>
</gene>
<dbReference type="InterPro" id="IPR006439">
    <property type="entry name" value="HAD-SF_hydro_IA"/>
</dbReference>
<dbReference type="SFLD" id="SFLDG01129">
    <property type="entry name" value="C1.5:_HAD__Beta-PGM__Phosphata"/>
    <property type="match status" value="1"/>
</dbReference>
<dbReference type="SFLD" id="SFLDS00003">
    <property type="entry name" value="Haloacid_Dehalogenase"/>
    <property type="match status" value="1"/>
</dbReference>
<protein>
    <submittedName>
        <fullName evidence="1">Hydrolase of the HAD superfamily</fullName>
    </submittedName>
</protein>
<evidence type="ECO:0000313" key="2">
    <source>
        <dbReference type="Proteomes" id="UP001157914"/>
    </source>
</evidence>
<organism evidence="1 2">
    <name type="scientific">Roseibium denhamense</name>
    <dbReference type="NCBI Taxonomy" id="76305"/>
    <lineage>
        <taxon>Bacteria</taxon>
        <taxon>Pseudomonadati</taxon>
        <taxon>Pseudomonadota</taxon>
        <taxon>Alphaproteobacteria</taxon>
        <taxon>Hyphomicrobiales</taxon>
        <taxon>Stappiaceae</taxon>
        <taxon>Roseibium</taxon>
    </lineage>
</organism>
<dbReference type="NCBIfam" id="TIGR01509">
    <property type="entry name" value="HAD-SF-IA-v3"/>
    <property type="match status" value="1"/>
</dbReference>
<dbReference type="InterPro" id="IPR010237">
    <property type="entry name" value="Pyr-5-nucltdase"/>
</dbReference>
<name>A0ABY1P2U3_9HYPH</name>
<dbReference type="Proteomes" id="UP001157914">
    <property type="component" value="Unassembled WGS sequence"/>
</dbReference>
<dbReference type="GO" id="GO:0016787">
    <property type="term" value="F:hydrolase activity"/>
    <property type="evidence" value="ECO:0007669"/>
    <property type="project" value="UniProtKB-KW"/>
</dbReference>
<dbReference type="EMBL" id="FXTT01000003">
    <property type="protein sequence ID" value="SMP23484.1"/>
    <property type="molecule type" value="Genomic_DNA"/>
</dbReference>
<dbReference type="RefSeq" id="WP_283404500.1">
    <property type="nucleotide sequence ID" value="NZ_BAAAEA010000002.1"/>
</dbReference>
<dbReference type="PANTHER" id="PTHR12725">
    <property type="entry name" value="HALOACID DEHALOGENASE-LIKE HYDROLASE"/>
    <property type="match status" value="1"/>
</dbReference>
<dbReference type="NCBIfam" id="TIGR01993">
    <property type="entry name" value="Pyr-5-nucltdase"/>
    <property type="match status" value="1"/>
</dbReference>
<dbReference type="PANTHER" id="PTHR12725:SF117">
    <property type="entry name" value="HALOACID DEHALOGENASE-LIKE HYDROLASE"/>
    <property type="match status" value="1"/>
</dbReference>
<dbReference type="Gene3D" id="3.40.50.1000">
    <property type="entry name" value="HAD superfamily/HAD-like"/>
    <property type="match status" value="1"/>
</dbReference>
<accession>A0ABY1P2U3</accession>
<dbReference type="Pfam" id="PF00702">
    <property type="entry name" value="Hydrolase"/>
    <property type="match status" value="1"/>
</dbReference>
<reference evidence="1 2" key="1">
    <citation type="submission" date="2017-05" db="EMBL/GenBank/DDBJ databases">
        <authorList>
            <person name="Varghese N."/>
            <person name="Submissions S."/>
        </authorList>
    </citation>
    <scope>NUCLEOTIDE SEQUENCE [LARGE SCALE GENOMIC DNA]</scope>
    <source>
        <strain evidence="1 2">DSM 15949</strain>
    </source>
</reference>
<dbReference type="InterPro" id="IPR036412">
    <property type="entry name" value="HAD-like_sf"/>
</dbReference>
<keyword evidence="1" id="KW-0378">Hydrolase</keyword>
<dbReference type="SUPFAM" id="SSF56784">
    <property type="entry name" value="HAD-like"/>
    <property type="match status" value="1"/>
</dbReference>
<comment type="caution">
    <text evidence="1">The sequence shown here is derived from an EMBL/GenBank/DDBJ whole genome shotgun (WGS) entry which is preliminary data.</text>
</comment>
<dbReference type="Gene3D" id="1.10.150.450">
    <property type="match status" value="1"/>
</dbReference>
<proteinExistence type="predicted"/>
<evidence type="ECO:0000313" key="1">
    <source>
        <dbReference type="EMBL" id="SMP23484.1"/>
    </source>
</evidence>
<sequence>MTENLSSAAEGAQAHRTDLRVFKGVEAWIFDLDNTLYPHEADLFSQIDDQISLYVQKILDIGRDEAMVHQKALYHEYGTTLRGLMEKHQIDPDHYLEFVHDIDYSGLDPNPDLGRQIEALPGKKFIFTNGDRPHAERTAAALGISDHFEDIFDIVSADLIPKPNKETYDKFLGQTGVSSARAAMFEDLPKNLKVPHQLGMCTTLIVPRGSRSVLKEGFDLERDTYPHVDFVTEDLTGFLTAVNGALAG</sequence>
<dbReference type="InterPro" id="IPR023214">
    <property type="entry name" value="HAD_sf"/>
</dbReference>
<dbReference type="SFLD" id="SFLDG01132">
    <property type="entry name" value="C1.5.3:_5'-Nucleotidase_Like"/>
    <property type="match status" value="1"/>
</dbReference>